<dbReference type="GO" id="GO:0006352">
    <property type="term" value="P:DNA-templated transcription initiation"/>
    <property type="evidence" value="ECO:0007669"/>
    <property type="project" value="InterPro"/>
</dbReference>
<reference evidence="4 5" key="1">
    <citation type="submission" date="2019-02" db="EMBL/GenBank/DDBJ databases">
        <title>Deep-cultivation of Planctomycetes and their phenomic and genomic characterization uncovers novel biology.</title>
        <authorList>
            <person name="Wiegand S."/>
            <person name="Jogler M."/>
            <person name="Boedeker C."/>
            <person name="Pinto D."/>
            <person name="Vollmers J."/>
            <person name="Rivas-Marin E."/>
            <person name="Kohn T."/>
            <person name="Peeters S.H."/>
            <person name="Heuer A."/>
            <person name="Rast P."/>
            <person name="Oberbeckmann S."/>
            <person name="Bunk B."/>
            <person name="Jeske O."/>
            <person name="Meyerdierks A."/>
            <person name="Storesund J.E."/>
            <person name="Kallscheuer N."/>
            <person name="Luecker S."/>
            <person name="Lage O.M."/>
            <person name="Pohl T."/>
            <person name="Merkel B.J."/>
            <person name="Hornburger P."/>
            <person name="Mueller R.-W."/>
            <person name="Bruemmer F."/>
            <person name="Labrenz M."/>
            <person name="Spormann A.M."/>
            <person name="Op Den Camp H."/>
            <person name="Overmann J."/>
            <person name="Amann R."/>
            <person name="Jetten M.S.M."/>
            <person name="Mascher T."/>
            <person name="Medema M.H."/>
            <person name="Devos D.P."/>
            <person name="Kaster A.-K."/>
            <person name="Ovreas L."/>
            <person name="Rohde M."/>
            <person name="Galperin M.Y."/>
            <person name="Jogler C."/>
        </authorList>
    </citation>
    <scope>NUCLEOTIDE SEQUENCE [LARGE SCALE GENOMIC DNA]</scope>
    <source>
        <strain evidence="4 5">Poly41</strain>
    </source>
</reference>
<evidence type="ECO:0000256" key="1">
    <source>
        <dbReference type="ARBA" id="ARBA00023015"/>
    </source>
</evidence>
<organism evidence="4 5">
    <name type="scientific">Novipirellula artificiosorum</name>
    <dbReference type="NCBI Taxonomy" id="2528016"/>
    <lineage>
        <taxon>Bacteria</taxon>
        <taxon>Pseudomonadati</taxon>
        <taxon>Planctomycetota</taxon>
        <taxon>Planctomycetia</taxon>
        <taxon>Pirellulales</taxon>
        <taxon>Pirellulaceae</taxon>
        <taxon>Novipirellula</taxon>
    </lineage>
</organism>
<dbReference type="EMBL" id="SJPV01000001">
    <property type="protein sequence ID" value="TWU42373.1"/>
    <property type="molecule type" value="Genomic_DNA"/>
</dbReference>
<dbReference type="SUPFAM" id="SSF88946">
    <property type="entry name" value="Sigma2 domain of RNA polymerase sigma factors"/>
    <property type="match status" value="1"/>
</dbReference>
<protein>
    <recommendedName>
        <fullName evidence="6">RNA polymerase sigma factor</fullName>
    </recommendedName>
</protein>
<dbReference type="Gene3D" id="1.10.1740.10">
    <property type="match status" value="1"/>
</dbReference>
<proteinExistence type="predicted"/>
<dbReference type="InterPro" id="IPR013325">
    <property type="entry name" value="RNA_pol_sigma_r2"/>
</dbReference>
<evidence type="ECO:0000313" key="4">
    <source>
        <dbReference type="EMBL" id="TWU42373.1"/>
    </source>
</evidence>
<dbReference type="OrthoDB" id="270411at2"/>
<name>A0A5C6DY68_9BACT</name>
<keyword evidence="5" id="KW-1185">Reference proteome</keyword>
<dbReference type="PANTHER" id="PTHR43133:SF51">
    <property type="entry name" value="RNA POLYMERASE SIGMA FACTOR"/>
    <property type="match status" value="1"/>
</dbReference>
<comment type="caution">
    <text evidence="4">The sequence shown here is derived from an EMBL/GenBank/DDBJ whole genome shotgun (WGS) entry which is preliminary data.</text>
</comment>
<evidence type="ECO:0000256" key="3">
    <source>
        <dbReference type="ARBA" id="ARBA00023163"/>
    </source>
</evidence>
<keyword evidence="3" id="KW-0804">Transcription</keyword>
<keyword evidence="2" id="KW-0731">Sigma factor</keyword>
<dbReference type="InterPro" id="IPR039425">
    <property type="entry name" value="RNA_pol_sigma-70-like"/>
</dbReference>
<sequence>MTAEQSDDVLRKRFDRFATTHWSVVLSAKQGSESQVHEALETLCQTYWYALYAYVRRSDYASHDAEELTQEFLTRLVQRDFLGSVEPQRGRFRSFLLAAMKHFLSHERERAKALKRGGGRGVLSLDFHRAEKDYRSEPVDAMTPQRLFDRRWALTILENAMTVLQERYAASGKSDLFVKLQPCLTQASDSPSYRVIANELSLSEGAVKVAVHRLKRDYRRLLKQQVSQTLENPDDVEDELRDLFAAIHSQT</sequence>
<dbReference type="PANTHER" id="PTHR43133">
    <property type="entry name" value="RNA POLYMERASE ECF-TYPE SIGMA FACTO"/>
    <property type="match status" value="1"/>
</dbReference>
<evidence type="ECO:0000256" key="2">
    <source>
        <dbReference type="ARBA" id="ARBA00023082"/>
    </source>
</evidence>
<evidence type="ECO:0008006" key="6">
    <source>
        <dbReference type="Google" id="ProtNLM"/>
    </source>
</evidence>
<dbReference type="AlphaFoldDB" id="A0A5C6DY68"/>
<gene>
    <name evidence="4" type="ORF">Poly41_06700</name>
</gene>
<dbReference type="RefSeq" id="WP_146524452.1">
    <property type="nucleotide sequence ID" value="NZ_SJPV01000001.1"/>
</dbReference>
<dbReference type="Proteomes" id="UP000319143">
    <property type="component" value="Unassembled WGS sequence"/>
</dbReference>
<dbReference type="GO" id="GO:0016987">
    <property type="term" value="F:sigma factor activity"/>
    <property type="evidence" value="ECO:0007669"/>
    <property type="project" value="UniProtKB-KW"/>
</dbReference>
<evidence type="ECO:0000313" key="5">
    <source>
        <dbReference type="Proteomes" id="UP000319143"/>
    </source>
</evidence>
<accession>A0A5C6DY68</accession>
<keyword evidence="1" id="KW-0805">Transcription regulation</keyword>